<dbReference type="RefSeq" id="WP_114955347.1">
    <property type="nucleotide sequence ID" value="NZ_JBHSJF010000001.1"/>
</dbReference>
<evidence type="ECO:0000256" key="1">
    <source>
        <dbReference type="SAM" id="SignalP"/>
    </source>
</evidence>
<evidence type="ECO:0000313" key="3">
    <source>
        <dbReference type="Proteomes" id="UP001595796"/>
    </source>
</evidence>
<organism evidence="2 3">
    <name type="scientific">Flaviflagellibacter deserti</name>
    <dbReference type="NCBI Taxonomy" id="2267266"/>
    <lineage>
        <taxon>Bacteria</taxon>
        <taxon>Pseudomonadati</taxon>
        <taxon>Pseudomonadota</taxon>
        <taxon>Alphaproteobacteria</taxon>
        <taxon>Hyphomicrobiales</taxon>
        <taxon>Flaviflagellibacter</taxon>
    </lineage>
</organism>
<dbReference type="Proteomes" id="UP001595796">
    <property type="component" value="Unassembled WGS sequence"/>
</dbReference>
<feature type="chain" id="PRO_5046635132" evidence="1">
    <location>
        <begin position="23"/>
        <end position="262"/>
    </location>
</feature>
<feature type="signal peptide" evidence="1">
    <location>
        <begin position="1"/>
        <end position="22"/>
    </location>
</feature>
<dbReference type="EMBL" id="JBHSJF010000001">
    <property type="protein sequence ID" value="MFC5066566.1"/>
    <property type="molecule type" value="Genomic_DNA"/>
</dbReference>
<keyword evidence="1" id="KW-0732">Signal</keyword>
<evidence type="ECO:0000313" key="2">
    <source>
        <dbReference type="EMBL" id="MFC5066566.1"/>
    </source>
</evidence>
<comment type="caution">
    <text evidence="2">The sequence shown here is derived from an EMBL/GenBank/DDBJ whole genome shotgun (WGS) entry which is preliminary data.</text>
</comment>
<sequence length="262" mass="27713">MLDIRLAFCTAVALASAVPAYAQDAPDVSEPPAMSCDDRKITPELKLLCDGIEQSYRDAMSAPPEVTGTIRSAPLPSLARRPINSELIGGGFDFHPDRTNPFALAPDRSVGVRVKGADTPVQLSTEMVQPGDPEAQSRLNWELKAERGASAVQSGMFVGGAAAGTYERSGSGENVSAFAGVRRVTQPYDGVRVGSEIAPRLSVTDDATTSMSFEPKVSTSAEFGRIGTSDFRGSLNADVGYQLPVGGDPSLYSGFRLSIRPR</sequence>
<name>A0ABV9Z126_9HYPH</name>
<accession>A0ABV9Z126</accession>
<protein>
    <submittedName>
        <fullName evidence="2">Uncharacterized protein</fullName>
    </submittedName>
</protein>
<keyword evidence="3" id="KW-1185">Reference proteome</keyword>
<gene>
    <name evidence="2" type="ORF">ACFPFW_00885</name>
</gene>
<proteinExistence type="predicted"/>
<reference evidence="3" key="1">
    <citation type="journal article" date="2019" name="Int. J. Syst. Evol. Microbiol.">
        <title>The Global Catalogue of Microorganisms (GCM) 10K type strain sequencing project: providing services to taxonomists for standard genome sequencing and annotation.</title>
        <authorList>
            <consortium name="The Broad Institute Genomics Platform"/>
            <consortium name="The Broad Institute Genome Sequencing Center for Infectious Disease"/>
            <person name="Wu L."/>
            <person name="Ma J."/>
        </authorList>
    </citation>
    <scope>NUCLEOTIDE SEQUENCE [LARGE SCALE GENOMIC DNA]</scope>
    <source>
        <strain evidence="3">CGMCC 1.16444</strain>
    </source>
</reference>